<dbReference type="RefSeq" id="WP_208831390.1">
    <property type="nucleotide sequence ID" value="NZ_CP072110.1"/>
</dbReference>
<gene>
    <name evidence="1" type="ORF">J1N51_11410</name>
</gene>
<accession>A0A975DAF6</accession>
<dbReference type="KEGG" id="psym:J1N51_11410"/>
<organism evidence="1 2">
    <name type="scientific">Psychrosphaera ytuae</name>
    <dbReference type="NCBI Taxonomy" id="2820710"/>
    <lineage>
        <taxon>Bacteria</taxon>
        <taxon>Pseudomonadati</taxon>
        <taxon>Pseudomonadota</taxon>
        <taxon>Gammaproteobacteria</taxon>
        <taxon>Alteromonadales</taxon>
        <taxon>Pseudoalteromonadaceae</taxon>
        <taxon>Psychrosphaera</taxon>
    </lineage>
</organism>
<protein>
    <submittedName>
        <fullName evidence="1">Uncharacterized protein</fullName>
    </submittedName>
</protein>
<evidence type="ECO:0000313" key="2">
    <source>
        <dbReference type="Proteomes" id="UP000682739"/>
    </source>
</evidence>
<dbReference type="Proteomes" id="UP000682739">
    <property type="component" value="Chromosome"/>
</dbReference>
<dbReference type="AlphaFoldDB" id="A0A975DAF6"/>
<name>A0A975DAF6_9GAMM</name>
<reference evidence="1" key="1">
    <citation type="submission" date="2021-03" db="EMBL/GenBank/DDBJ databases">
        <title>Description of Psychrosphaera ytuae sp. nov. isolated from deep sea sediment of South China Sea.</title>
        <authorList>
            <person name="Zhang J."/>
            <person name="Xu X.-D."/>
        </authorList>
    </citation>
    <scope>NUCLEOTIDE SEQUENCE</scope>
    <source>
        <strain evidence="1">MTZ26</strain>
    </source>
</reference>
<sequence length="77" mass="9065">MTNLEFCLIWAGDHVIHSKVEYEFHLEQIRRSLLNKPADSEYGFMFWTAACEAYEIKNNLPSKVDEVYTNTWLCNCS</sequence>
<proteinExistence type="predicted"/>
<dbReference type="EMBL" id="CP072110">
    <property type="protein sequence ID" value="QTH63333.1"/>
    <property type="molecule type" value="Genomic_DNA"/>
</dbReference>
<evidence type="ECO:0000313" key="1">
    <source>
        <dbReference type="EMBL" id="QTH63333.1"/>
    </source>
</evidence>
<keyword evidence="2" id="KW-1185">Reference proteome</keyword>